<keyword evidence="2" id="KW-0326">Glycosidase</keyword>
<dbReference type="Proteomes" id="UP000094065">
    <property type="component" value="Unassembled WGS sequence"/>
</dbReference>
<reference evidence="4 5" key="1">
    <citation type="submission" date="2016-06" db="EMBL/GenBank/DDBJ databases">
        <title>Evolution of pathogenesis and genome organization in the Tremellales.</title>
        <authorList>
            <person name="Cuomo C."/>
            <person name="Litvintseva A."/>
            <person name="Heitman J."/>
            <person name="Chen Y."/>
            <person name="Sun S."/>
            <person name="Springer D."/>
            <person name="Dromer F."/>
            <person name="Young S."/>
            <person name="Zeng Q."/>
            <person name="Chapman S."/>
            <person name="Gujja S."/>
            <person name="Saif S."/>
            <person name="Birren B."/>
        </authorList>
    </citation>
    <scope>NUCLEOTIDE SEQUENCE [LARGE SCALE GENOMIC DNA]</scope>
    <source>
        <strain evidence="4 5">CBS 6039</strain>
    </source>
</reference>
<dbReference type="OrthoDB" id="3037269at2759"/>
<dbReference type="RefSeq" id="XP_018992389.1">
    <property type="nucleotide sequence ID" value="XM_019139898.1"/>
</dbReference>
<keyword evidence="2" id="KW-0378">Hydrolase</keyword>
<protein>
    <recommendedName>
        <fullName evidence="3">Glycoside hydrolase family 31 TIM barrel domain-containing protein</fullName>
    </recommendedName>
</protein>
<proteinExistence type="inferred from homology"/>
<comment type="caution">
    <text evidence="4">The sequence shown here is derived from an EMBL/GenBank/DDBJ whole genome shotgun (WGS) entry which is preliminary data.</text>
</comment>
<evidence type="ECO:0000259" key="3">
    <source>
        <dbReference type="Pfam" id="PF01055"/>
    </source>
</evidence>
<dbReference type="EMBL" id="AWGJ01000008">
    <property type="protein sequence ID" value="ODN77015.1"/>
    <property type="molecule type" value="Genomic_DNA"/>
</dbReference>
<evidence type="ECO:0000256" key="2">
    <source>
        <dbReference type="RuleBase" id="RU361185"/>
    </source>
</evidence>
<keyword evidence="5" id="KW-1185">Reference proteome</keyword>
<dbReference type="InterPro" id="IPR017853">
    <property type="entry name" value="GH"/>
</dbReference>
<dbReference type="PANTHER" id="PTHR22762:SF133">
    <property type="entry name" value="P-TYPE DOMAIN-CONTAINING PROTEIN"/>
    <property type="match status" value="1"/>
</dbReference>
<organism evidence="4 5">
    <name type="scientific">Cryptococcus amylolentus CBS 6039</name>
    <dbReference type="NCBI Taxonomy" id="1295533"/>
    <lineage>
        <taxon>Eukaryota</taxon>
        <taxon>Fungi</taxon>
        <taxon>Dikarya</taxon>
        <taxon>Basidiomycota</taxon>
        <taxon>Agaricomycotina</taxon>
        <taxon>Tremellomycetes</taxon>
        <taxon>Tremellales</taxon>
        <taxon>Cryptococcaceae</taxon>
        <taxon>Cryptococcus</taxon>
    </lineage>
</organism>
<evidence type="ECO:0000313" key="4">
    <source>
        <dbReference type="EMBL" id="ODN77015.1"/>
    </source>
</evidence>
<dbReference type="Pfam" id="PF01055">
    <property type="entry name" value="Glyco_hydro_31_2nd"/>
    <property type="match status" value="1"/>
</dbReference>
<name>A0A1E3HLK7_9TREE</name>
<comment type="similarity">
    <text evidence="1 2">Belongs to the glycosyl hydrolase 31 family.</text>
</comment>
<dbReference type="AlphaFoldDB" id="A0A1E3HLK7"/>
<dbReference type="STRING" id="1295533.A0A1E3HLK7"/>
<dbReference type="InterPro" id="IPR000322">
    <property type="entry name" value="Glyco_hydro_31_TIM"/>
</dbReference>
<dbReference type="PANTHER" id="PTHR22762">
    <property type="entry name" value="ALPHA-GLUCOSIDASE"/>
    <property type="match status" value="1"/>
</dbReference>
<accession>A0A1E3HLK7</accession>
<dbReference type="GO" id="GO:0005975">
    <property type="term" value="P:carbohydrate metabolic process"/>
    <property type="evidence" value="ECO:0007669"/>
    <property type="project" value="InterPro"/>
</dbReference>
<evidence type="ECO:0000256" key="1">
    <source>
        <dbReference type="ARBA" id="ARBA00007806"/>
    </source>
</evidence>
<evidence type="ECO:0000313" key="5">
    <source>
        <dbReference type="Proteomes" id="UP000094065"/>
    </source>
</evidence>
<dbReference type="Gene3D" id="3.20.20.80">
    <property type="entry name" value="Glycosidases"/>
    <property type="match status" value="1"/>
</dbReference>
<gene>
    <name evidence="4" type="ORF">L202_05561</name>
</gene>
<feature type="domain" description="Glycoside hydrolase family 31 TIM barrel" evidence="3">
    <location>
        <begin position="65"/>
        <end position="106"/>
    </location>
</feature>
<dbReference type="SUPFAM" id="SSF51445">
    <property type="entry name" value="(Trans)glycosidases"/>
    <property type="match status" value="1"/>
</dbReference>
<sequence>MSSLEPKKEGDGLSVNPLVAINYIFYLGFPPQYIADAVEENLYFLSGPTPNEMTEQYSATVGLPQPMPEWSFRFHLCRWGYTSANETLSVINRMRDAGIPLKTQVLGGRDVVFSSTDCACMQ</sequence>
<dbReference type="GeneID" id="30156870"/>
<dbReference type="GO" id="GO:0004553">
    <property type="term" value="F:hydrolase activity, hydrolyzing O-glycosyl compounds"/>
    <property type="evidence" value="ECO:0007669"/>
    <property type="project" value="InterPro"/>
</dbReference>